<organism evidence="2 3">
    <name type="scientific">Novosphingobium indicum</name>
    <dbReference type="NCBI Taxonomy" id="462949"/>
    <lineage>
        <taxon>Bacteria</taxon>
        <taxon>Pseudomonadati</taxon>
        <taxon>Pseudomonadota</taxon>
        <taxon>Alphaproteobacteria</taxon>
        <taxon>Sphingomonadales</taxon>
        <taxon>Sphingomonadaceae</taxon>
        <taxon>Novosphingobium</taxon>
    </lineage>
</organism>
<accession>A0ABQ2JTZ6</accession>
<evidence type="ECO:0000256" key="1">
    <source>
        <dbReference type="SAM" id="MobiDB-lite"/>
    </source>
</evidence>
<proteinExistence type="predicted"/>
<reference evidence="3" key="1">
    <citation type="journal article" date="2019" name="Int. J. Syst. Evol. Microbiol.">
        <title>The Global Catalogue of Microorganisms (GCM) 10K type strain sequencing project: providing services to taxonomists for standard genome sequencing and annotation.</title>
        <authorList>
            <consortium name="The Broad Institute Genomics Platform"/>
            <consortium name="The Broad Institute Genome Sequencing Center for Infectious Disease"/>
            <person name="Wu L."/>
            <person name="Ma J."/>
        </authorList>
    </citation>
    <scope>NUCLEOTIDE SEQUENCE [LARGE SCALE GENOMIC DNA]</scope>
    <source>
        <strain evidence="3">CGMCC 1.6784</strain>
    </source>
</reference>
<gene>
    <name evidence="2" type="ORF">GCM10011349_32370</name>
</gene>
<sequence length="121" mass="13327">MTARPTRAEVRNPVLSLPAAERLRTLDPDSRSALRAVLIDLQMDARQRAETSWRRHKAPMAAYWKAVSVYAGHLARALSGPAHRRPSRGQCPADPRVALTRGGSGPIREKREGEGDLPASR</sequence>
<feature type="region of interest" description="Disordered" evidence="1">
    <location>
        <begin position="79"/>
        <end position="121"/>
    </location>
</feature>
<evidence type="ECO:0000313" key="2">
    <source>
        <dbReference type="EMBL" id="GGN55568.1"/>
    </source>
</evidence>
<comment type="caution">
    <text evidence="2">The sequence shown here is derived from an EMBL/GenBank/DDBJ whole genome shotgun (WGS) entry which is preliminary data.</text>
</comment>
<keyword evidence="3" id="KW-1185">Reference proteome</keyword>
<dbReference type="EMBL" id="BMLK01000016">
    <property type="protein sequence ID" value="GGN55568.1"/>
    <property type="molecule type" value="Genomic_DNA"/>
</dbReference>
<protein>
    <submittedName>
        <fullName evidence="2">Uncharacterized protein</fullName>
    </submittedName>
</protein>
<name>A0ABQ2JTZ6_9SPHN</name>
<evidence type="ECO:0000313" key="3">
    <source>
        <dbReference type="Proteomes" id="UP000605099"/>
    </source>
</evidence>
<dbReference type="Proteomes" id="UP000605099">
    <property type="component" value="Unassembled WGS sequence"/>
</dbReference>